<name>B2GGI6_KOCRD</name>
<keyword evidence="9" id="KW-1185">Reference proteome</keyword>
<dbReference type="HOGENOM" id="CLU_048411_0_0_11"/>
<dbReference type="RefSeq" id="WP_012399023.1">
    <property type="nucleotide sequence ID" value="NC_010617.1"/>
</dbReference>
<dbReference type="PANTHER" id="PTHR36174">
    <property type="entry name" value="LIPID II:GLYCINE GLYCYLTRANSFERASE"/>
    <property type="match status" value="1"/>
</dbReference>
<dbReference type="KEGG" id="krh:KRH_19550"/>
<feature type="domain" description="BioF2-like acetyltransferase" evidence="7">
    <location>
        <begin position="163"/>
        <end position="284"/>
    </location>
</feature>
<dbReference type="OrthoDB" id="4876905at2"/>
<sequence>MRHTPAPDPSTVLGPAGVLQSEPWHRFQAALGRATHLFSGPGWHALVVEETSRAGRLWYAPYGPVLSHPEALPDALTELRSAARAARIGWLRVEPQAAASSGEGFTDAVRRQNATAPVLAAALTAHGARPAPRDIQPAYTRWVDLTREPGGILGAMTGTNRNLWRRHRDKGITLESSTHPSGADAVIELLHRTAGRRGFTAHGSDYLRTAARVLRETGSCTAYMSSVDGAVVSALLTYDSPTTRVFAHSGMDAALRKLRPNQPLIVQALLDAAAQGQRVADLFGVASANDPGHPWTGFSAFKRSFGGADVALGGTWDLPVSAPRYAAYRVARRARDEVSTVRGRARGAADTARARLLPER</sequence>
<evidence type="ECO:0000256" key="2">
    <source>
        <dbReference type="ARBA" id="ARBA00022679"/>
    </source>
</evidence>
<comment type="similarity">
    <text evidence="1">Belongs to the FemABX family.</text>
</comment>
<dbReference type="AlphaFoldDB" id="B2GGI6"/>
<evidence type="ECO:0000256" key="1">
    <source>
        <dbReference type="ARBA" id="ARBA00009943"/>
    </source>
</evidence>
<dbReference type="EMBL" id="AP009152">
    <property type="protein sequence ID" value="BAG30302.1"/>
    <property type="molecule type" value="Genomic_DNA"/>
</dbReference>
<keyword evidence="6" id="KW-0961">Cell wall biogenesis/degradation</keyword>
<evidence type="ECO:0000313" key="8">
    <source>
        <dbReference type="EMBL" id="BAG30302.1"/>
    </source>
</evidence>
<accession>B2GGI6</accession>
<protein>
    <recommendedName>
        <fullName evidence="7">BioF2-like acetyltransferase domain-containing protein</fullName>
    </recommendedName>
</protein>
<proteinExistence type="inferred from homology"/>
<keyword evidence="5" id="KW-0012">Acyltransferase</keyword>
<evidence type="ECO:0000256" key="5">
    <source>
        <dbReference type="ARBA" id="ARBA00023315"/>
    </source>
</evidence>
<evidence type="ECO:0000259" key="7">
    <source>
        <dbReference type="Pfam" id="PF13480"/>
    </source>
</evidence>
<dbReference type="Pfam" id="PF13480">
    <property type="entry name" value="Acetyltransf_6"/>
    <property type="match status" value="1"/>
</dbReference>
<dbReference type="InterPro" id="IPR038740">
    <property type="entry name" value="BioF2-like_GNAT_dom"/>
</dbReference>
<evidence type="ECO:0000256" key="6">
    <source>
        <dbReference type="ARBA" id="ARBA00023316"/>
    </source>
</evidence>
<dbReference type="InterPro" id="IPR016181">
    <property type="entry name" value="Acyl_CoA_acyltransferase"/>
</dbReference>
<dbReference type="InterPro" id="IPR050644">
    <property type="entry name" value="PG_Glycine_Bridge_Synth"/>
</dbReference>
<evidence type="ECO:0000256" key="3">
    <source>
        <dbReference type="ARBA" id="ARBA00022960"/>
    </source>
</evidence>
<dbReference type="GO" id="GO:0008360">
    <property type="term" value="P:regulation of cell shape"/>
    <property type="evidence" value="ECO:0007669"/>
    <property type="project" value="UniProtKB-KW"/>
</dbReference>
<dbReference type="PROSITE" id="PS51191">
    <property type="entry name" value="FEMABX"/>
    <property type="match status" value="1"/>
</dbReference>
<dbReference type="Proteomes" id="UP000008838">
    <property type="component" value="Chromosome"/>
</dbReference>
<dbReference type="eggNOG" id="COG2348">
    <property type="taxonomic scope" value="Bacteria"/>
</dbReference>
<dbReference type="PANTHER" id="PTHR36174:SF1">
    <property type="entry name" value="LIPID II:GLYCINE GLYCYLTRANSFERASE"/>
    <property type="match status" value="1"/>
</dbReference>
<keyword evidence="3" id="KW-0133">Cell shape</keyword>
<dbReference type="SUPFAM" id="SSF55729">
    <property type="entry name" value="Acyl-CoA N-acyltransferases (Nat)"/>
    <property type="match status" value="2"/>
</dbReference>
<dbReference type="Gene3D" id="3.40.630.30">
    <property type="match status" value="2"/>
</dbReference>
<gene>
    <name evidence="8" type="ordered locus">KRH_19550</name>
</gene>
<evidence type="ECO:0000313" key="9">
    <source>
        <dbReference type="Proteomes" id="UP000008838"/>
    </source>
</evidence>
<dbReference type="InterPro" id="IPR003447">
    <property type="entry name" value="FEMABX"/>
</dbReference>
<keyword evidence="2" id="KW-0808">Transferase</keyword>
<reference evidence="8 9" key="1">
    <citation type="journal article" date="2008" name="J. Bacteriol.">
        <title>Complete genome sequence of the soil actinomycete Kocuria rhizophila.</title>
        <authorList>
            <person name="Takarada H."/>
            <person name="Sekine M."/>
            <person name="Kosugi H."/>
            <person name="Matsuo Y."/>
            <person name="Fujisawa T."/>
            <person name="Omata S."/>
            <person name="Kishi E."/>
            <person name="Shimizu A."/>
            <person name="Tsukatani N."/>
            <person name="Tanikawa S."/>
            <person name="Fujita N."/>
            <person name="Harayama S."/>
        </authorList>
    </citation>
    <scope>NUCLEOTIDE SEQUENCE [LARGE SCALE GENOMIC DNA]</scope>
    <source>
        <strain evidence="9">ATCC 9341 / DSM 348 / NBRC 103217 / DC2201</strain>
    </source>
</reference>
<organism evidence="8 9">
    <name type="scientific">Kocuria rhizophila (strain ATCC 9341 / DSM 348 / NBRC 103217 / DC2201)</name>
    <dbReference type="NCBI Taxonomy" id="378753"/>
    <lineage>
        <taxon>Bacteria</taxon>
        <taxon>Bacillati</taxon>
        <taxon>Actinomycetota</taxon>
        <taxon>Actinomycetes</taxon>
        <taxon>Micrococcales</taxon>
        <taxon>Micrococcaceae</taxon>
        <taxon>Kocuria</taxon>
    </lineage>
</organism>
<dbReference type="STRING" id="378753.KRH_19550"/>
<dbReference type="GO" id="GO:0009252">
    <property type="term" value="P:peptidoglycan biosynthetic process"/>
    <property type="evidence" value="ECO:0007669"/>
    <property type="project" value="UniProtKB-KW"/>
</dbReference>
<dbReference type="GO" id="GO:0016755">
    <property type="term" value="F:aminoacyltransferase activity"/>
    <property type="evidence" value="ECO:0007669"/>
    <property type="project" value="InterPro"/>
</dbReference>
<evidence type="ECO:0000256" key="4">
    <source>
        <dbReference type="ARBA" id="ARBA00022984"/>
    </source>
</evidence>
<dbReference type="GO" id="GO:0071555">
    <property type="term" value="P:cell wall organization"/>
    <property type="evidence" value="ECO:0007669"/>
    <property type="project" value="UniProtKB-KW"/>
</dbReference>
<keyword evidence="4" id="KW-0573">Peptidoglycan synthesis</keyword>